<dbReference type="KEGG" id="mbn:Mboo_0335"/>
<dbReference type="OrthoDB" id="95942at2157"/>
<keyword evidence="1" id="KW-0472">Membrane</keyword>
<feature type="transmembrane region" description="Helical" evidence="1">
    <location>
        <begin position="199"/>
        <end position="222"/>
    </location>
</feature>
<dbReference type="AlphaFoldDB" id="A7I545"/>
<proteinExistence type="predicted"/>
<sequence precursor="true">MKKICVPLIVFQLVLLMVTPVFADGANGTNITTITATPATIVTTIPAYPVNTTATPVFANATAVPVATNTTVPTETAAVPTGNTGAPSTGNLSVASSPLGADILIDGVLYGSTPRNVTGISSGNHIIRLTLSGYYDYEGTVYVIPDQVTDVFGTLPPLSASVSSPSASLSPAVTSVPATTVPVQTTTTSSGDLLSNPTILAALIGIVTAGIGAFAAIFPHLAKSKK</sequence>
<keyword evidence="1" id="KW-1133">Transmembrane helix</keyword>
<dbReference type="RefSeq" id="WP_011991344.1">
    <property type="nucleotide sequence ID" value="NC_009712.1"/>
</dbReference>
<dbReference type="InterPro" id="IPR013229">
    <property type="entry name" value="PEGA"/>
</dbReference>
<organism evidence="3 4">
    <name type="scientific">Methanoregula boonei (strain DSM 21154 / JCM 14090 / 6A8)</name>
    <dbReference type="NCBI Taxonomy" id="456442"/>
    <lineage>
        <taxon>Archaea</taxon>
        <taxon>Methanobacteriati</taxon>
        <taxon>Methanobacteriota</taxon>
        <taxon>Stenosarchaea group</taxon>
        <taxon>Methanomicrobia</taxon>
        <taxon>Methanomicrobiales</taxon>
        <taxon>Methanoregulaceae</taxon>
        <taxon>Methanoregula</taxon>
    </lineage>
</organism>
<feature type="domain" description="PEGA" evidence="2">
    <location>
        <begin position="90"/>
        <end position="157"/>
    </location>
</feature>
<accession>A7I545</accession>
<dbReference type="eggNOG" id="arCOG03264">
    <property type="taxonomic scope" value="Archaea"/>
</dbReference>
<evidence type="ECO:0000313" key="3">
    <source>
        <dbReference type="EMBL" id="ABS54856.1"/>
    </source>
</evidence>
<keyword evidence="4" id="KW-1185">Reference proteome</keyword>
<dbReference type="HOGENOM" id="CLU_1222516_0_0_2"/>
<evidence type="ECO:0000313" key="4">
    <source>
        <dbReference type="Proteomes" id="UP000002408"/>
    </source>
</evidence>
<name>A7I545_METB6</name>
<protein>
    <submittedName>
        <fullName evidence="3">PEGA domain protein</fullName>
    </submittedName>
</protein>
<dbReference type="Pfam" id="PF08308">
    <property type="entry name" value="PEGA"/>
    <property type="match status" value="1"/>
</dbReference>
<gene>
    <name evidence="3" type="ordered locus">Mboo_0335</name>
</gene>
<dbReference type="EMBL" id="CP000780">
    <property type="protein sequence ID" value="ABS54856.1"/>
    <property type="molecule type" value="Genomic_DNA"/>
</dbReference>
<reference evidence="4" key="1">
    <citation type="journal article" date="2015" name="Microbiology">
        <title>Genome of Methanoregula boonei 6A8 reveals adaptations to oligotrophic peatland environments.</title>
        <authorList>
            <person name="Braeuer S."/>
            <person name="Cadillo-Quiroz H."/>
            <person name="Kyrpides N."/>
            <person name="Woyke T."/>
            <person name="Goodwin L."/>
            <person name="Detter C."/>
            <person name="Podell S."/>
            <person name="Yavitt J.B."/>
            <person name="Zinder S.H."/>
        </authorList>
    </citation>
    <scope>NUCLEOTIDE SEQUENCE [LARGE SCALE GENOMIC DNA]</scope>
    <source>
        <strain evidence="4">DSM 21154 / JCM 14090 / 6A8</strain>
    </source>
</reference>
<evidence type="ECO:0000256" key="1">
    <source>
        <dbReference type="SAM" id="Phobius"/>
    </source>
</evidence>
<evidence type="ECO:0000259" key="2">
    <source>
        <dbReference type="Pfam" id="PF08308"/>
    </source>
</evidence>
<keyword evidence="1" id="KW-0812">Transmembrane</keyword>
<dbReference type="GeneID" id="5409979"/>
<dbReference type="Proteomes" id="UP000002408">
    <property type="component" value="Chromosome"/>
</dbReference>